<dbReference type="AlphaFoldDB" id="A0A235FDH2"/>
<protein>
    <submittedName>
        <fullName evidence="1">Uncharacterized protein</fullName>
    </submittedName>
</protein>
<reference evidence="1 2" key="1">
    <citation type="submission" date="2017-07" db="EMBL/GenBank/DDBJ databases">
        <title>Fictibacillus sp. nov. GDSW-R2A3 Genome sequencing and assembly.</title>
        <authorList>
            <person name="Mayilraj S."/>
        </authorList>
    </citation>
    <scope>NUCLEOTIDE SEQUENCE [LARGE SCALE GENOMIC DNA]</scope>
    <source>
        <strain evidence="1 2">GDSW-R2A3</strain>
    </source>
</reference>
<dbReference type="Gene3D" id="1.20.1290.10">
    <property type="entry name" value="AhpD-like"/>
    <property type="match status" value="1"/>
</dbReference>
<dbReference type="Proteomes" id="UP000215059">
    <property type="component" value="Unassembled WGS sequence"/>
</dbReference>
<dbReference type="EMBL" id="NOII01000001">
    <property type="protein sequence ID" value="OYD59289.1"/>
    <property type="molecule type" value="Genomic_DNA"/>
</dbReference>
<organism evidence="1 2">
    <name type="scientific">Fictibacillus aquaticus</name>
    <dbReference type="NCBI Taxonomy" id="2021314"/>
    <lineage>
        <taxon>Bacteria</taxon>
        <taxon>Bacillati</taxon>
        <taxon>Bacillota</taxon>
        <taxon>Bacilli</taxon>
        <taxon>Bacillales</taxon>
        <taxon>Fictibacillaceae</taxon>
        <taxon>Fictibacillus</taxon>
    </lineage>
</organism>
<evidence type="ECO:0000313" key="2">
    <source>
        <dbReference type="Proteomes" id="UP000215059"/>
    </source>
</evidence>
<keyword evidence="2" id="KW-1185">Reference proteome</keyword>
<dbReference type="SUPFAM" id="SSF69118">
    <property type="entry name" value="AhpD-like"/>
    <property type="match status" value="1"/>
</dbReference>
<evidence type="ECO:0000313" key="1">
    <source>
        <dbReference type="EMBL" id="OYD59289.1"/>
    </source>
</evidence>
<comment type="caution">
    <text evidence="1">The sequence shown here is derived from an EMBL/GenBank/DDBJ whole genome shotgun (WGS) entry which is preliminary data.</text>
</comment>
<sequence length="72" mass="8235">MNKGSAELTERQLLALELADQVMAYHGQLPQELYERLMKHFTIEELIALFFQVGSKNAANWFIIAMGIQADH</sequence>
<name>A0A235FDH2_9BACL</name>
<gene>
    <name evidence="1" type="ORF">CGZ90_05185</name>
</gene>
<accession>A0A235FDH2</accession>
<dbReference type="InterPro" id="IPR029032">
    <property type="entry name" value="AhpD-like"/>
</dbReference>
<proteinExistence type="predicted"/>